<reference evidence="1 2" key="1">
    <citation type="journal article" date="2019" name="Int. J. Syst. Evol. Microbiol.">
        <title>The Global Catalogue of Microorganisms (GCM) 10K type strain sequencing project: providing services to taxonomists for standard genome sequencing and annotation.</title>
        <authorList>
            <consortium name="The Broad Institute Genomics Platform"/>
            <consortium name="The Broad Institute Genome Sequencing Center for Infectious Disease"/>
            <person name="Wu L."/>
            <person name="Ma J."/>
        </authorList>
    </citation>
    <scope>NUCLEOTIDE SEQUENCE [LARGE SCALE GENOMIC DNA]</scope>
    <source>
        <strain evidence="1 2">DSM 29988</strain>
    </source>
</reference>
<dbReference type="EMBL" id="JBHTAA010000001">
    <property type="protein sequence ID" value="MFC7202828.1"/>
    <property type="molecule type" value="Genomic_DNA"/>
</dbReference>
<accession>A0ABD5ZCE2</accession>
<proteinExistence type="predicted"/>
<dbReference type="RefSeq" id="WP_390222117.1">
    <property type="nucleotide sequence ID" value="NZ_JBHTAA010000001.1"/>
</dbReference>
<comment type="caution">
    <text evidence="1">The sequence shown here is derived from an EMBL/GenBank/DDBJ whole genome shotgun (WGS) entry which is preliminary data.</text>
</comment>
<sequence>MSAREEIDWTEYTDEDVMLPTPSGGVLLEGPDGEWVSCGRPVEVRQ</sequence>
<keyword evidence="2" id="KW-1185">Reference proteome</keyword>
<name>A0ABD5ZCE2_9EURY</name>
<evidence type="ECO:0000313" key="2">
    <source>
        <dbReference type="Proteomes" id="UP001596481"/>
    </source>
</evidence>
<gene>
    <name evidence="1" type="ORF">ACFQJC_04825</name>
</gene>
<dbReference type="Proteomes" id="UP001596481">
    <property type="component" value="Unassembled WGS sequence"/>
</dbReference>
<protein>
    <submittedName>
        <fullName evidence="1">Uncharacterized protein</fullName>
    </submittedName>
</protein>
<dbReference type="AlphaFoldDB" id="A0ABD5ZCE2"/>
<organism evidence="1 2">
    <name type="scientific">Haloferax namakaokahaiae</name>
    <dbReference type="NCBI Taxonomy" id="1748331"/>
    <lineage>
        <taxon>Archaea</taxon>
        <taxon>Methanobacteriati</taxon>
        <taxon>Methanobacteriota</taxon>
        <taxon>Stenosarchaea group</taxon>
        <taxon>Halobacteria</taxon>
        <taxon>Halobacteriales</taxon>
        <taxon>Haloferacaceae</taxon>
        <taxon>Haloferax</taxon>
    </lineage>
</organism>
<evidence type="ECO:0000313" key="1">
    <source>
        <dbReference type="EMBL" id="MFC7202828.1"/>
    </source>
</evidence>